<evidence type="ECO:0000256" key="3">
    <source>
        <dbReference type="ARBA" id="ARBA00022692"/>
    </source>
</evidence>
<keyword evidence="5 7" id="KW-1133">Transmembrane helix</keyword>
<dbReference type="Proteomes" id="UP000245609">
    <property type="component" value="Unassembled WGS sequence"/>
</dbReference>
<dbReference type="OrthoDB" id="2014333at2759"/>
<comment type="pathway">
    <text evidence="7">Protein modification; protein glycosylation.</text>
</comment>
<organism evidence="8 9">
    <name type="scientific">Smittium megazygosporum</name>
    <dbReference type="NCBI Taxonomy" id="133381"/>
    <lineage>
        <taxon>Eukaryota</taxon>
        <taxon>Fungi</taxon>
        <taxon>Fungi incertae sedis</taxon>
        <taxon>Zoopagomycota</taxon>
        <taxon>Kickxellomycotina</taxon>
        <taxon>Harpellomycetes</taxon>
        <taxon>Harpellales</taxon>
        <taxon>Legeriomycetaceae</taxon>
        <taxon>Smittium</taxon>
    </lineage>
</organism>
<comment type="subcellular location">
    <subcellularLocation>
        <location evidence="1 7">Endoplasmic reticulum membrane</location>
        <topology evidence="1 7">Multi-pass membrane protein</topology>
    </subcellularLocation>
</comment>
<evidence type="ECO:0000256" key="1">
    <source>
        <dbReference type="ARBA" id="ARBA00004477"/>
    </source>
</evidence>
<proteinExistence type="inferred from homology"/>
<dbReference type="GO" id="GO:0033185">
    <property type="term" value="C:dolichol-phosphate-mannose synthase complex"/>
    <property type="evidence" value="ECO:0007669"/>
    <property type="project" value="TreeGrafter"/>
</dbReference>
<evidence type="ECO:0000256" key="2">
    <source>
        <dbReference type="ARBA" id="ARBA00010430"/>
    </source>
</evidence>
<reference evidence="8 9" key="1">
    <citation type="journal article" date="2018" name="MBio">
        <title>Comparative Genomics Reveals the Core Gene Toolbox for the Fungus-Insect Symbiosis.</title>
        <authorList>
            <person name="Wang Y."/>
            <person name="Stata M."/>
            <person name="Wang W."/>
            <person name="Stajich J.E."/>
            <person name="White M.M."/>
            <person name="Moncalvo J.M."/>
        </authorList>
    </citation>
    <scope>NUCLEOTIDE SEQUENCE [LARGE SCALE GENOMIC DNA]</scope>
    <source>
        <strain evidence="8 9">SC-DP-2</strain>
    </source>
</reference>
<protein>
    <recommendedName>
        <fullName evidence="7">Dolichol-phosphate mannosyltransferase subunit 3</fullName>
    </recommendedName>
</protein>
<dbReference type="EMBL" id="MBFS01001832">
    <property type="protein sequence ID" value="PVV00609.1"/>
    <property type="molecule type" value="Genomic_DNA"/>
</dbReference>
<dbReference type="InterPro" id="IPR013174">
    <property type="entry name" value="DPM3"/>
</dbReference>
<dbReference type="Pfam" id="PF08285">
    <property type="entry name" value="DPM3"/>
    <property type="match status" value="1"/>
</dbReference>
<dbReference type="STRING" id="133381.A0A2T9Z7N4"/>
<sequence length="93" mass="10655">MTRAQRIIGTFVLSSIVWLFLVLDIIPIPLPTFLTSNILPILPFYLLISFGSYALCNIGYNLMTFRECPDEYYKLMSEISESKQFLLANGIKL</sequence>
<dbReference type="GO" id="GO:0006506">
    <property type="term" value="P:GPI anchor biosynthetic process"/>
    <property type="evidence" value="ECO:0007669"/>
    <property type="project" value="TreeGrafter"/>
</dbReference>
<keyword evidence="4 7" id="KW-0256">Endoplasmic reticulum</keyword>
<dbReference type="AlphaFoldDB" id="A0A2T9Z7N4"/>
<evidence type="ECO:0000256" key="7">
    <source>
        <dbReference type="RuleBase" id="RU365085"/>
    </source>
</evidence>
<evidence type="ECO:0000256" key="6">
    <source>
        <dbReference type="ARBA" id="ARBA00023136"/>
    </source>
</evidence>
<keyword evidence="3 7" id="KW-0812">Transmembrane</keyword>
<feature type="transmembrane region" description="Helical" evidence="7">
    <location>
        <begin position="38"/>
        <end position="56"/>
    </location>
</feature>
<dbReference type="PANTHER" id="PTHR16433">
    <property type="entry name" value="DOLICHOL-PHOSPHATE MANNOSYLTRANSFERASE SUBUNIT 3"/>
    <property type="match status" value="1"/>
</dbReference>
<dbReference type="PANTHER" id="PTHR16433:SF0">
    <property type="entry name" value="DOLICHOL-PHOSPHATE MANNOSYLTRANSFERASE SUBUNIT 3"/>
    <property type="match status" value="1"/>
</dbReference>
<accession>A0A2T9Z7N4</accession>
<comment type="similarity">
    <text evidence="2 7">Belongs to the DPM3 family.</text>
</comment>
<comment type="caution">
    <text evidence="8">The sequence shown here is derived from an EMBL/GenBank/DDBJ whole genome shotgun (WGS) entry which is preliminary data.</text>
</comment>
<evidence type="ECO:0000256" key="5">
    <source>
        <dbReference type="ARBA" id="ARBA00022989"/>
    </source>
</evidence>
<dbReference type="UniPathway" id="UPA00378"/>
<keyword evidence="9" id="KW-1185">Reference proteome</keyword>
<comment type="function">
    <text evidence="7">Stabilizer subunit of the dolichol-phosphate mannose (DPM) synthase complex; tethers catalytic subunit to the ER.</text>
</comment>
<dbReference type="GO" id="GO:0005789">
    <property type="term" value="C:endoplasmic reticulum membrane"/>
    <property type="evidence" value="ECO:0007669"/>
    <property type="project" value="UniProtKB-SubCell"/>
</dbReference>
<evidence type="ECO:0000256" key="4">
    <source>
        <dbReference type="ARBA" id="ARBA00022824"/>
    </source>
</evidence>
<name>A0A2T9Z7N4_9FUNG</name>
<gene>
    <name evidence="8" type="ORF">BB560_005005</name>
</gene>
<evidence type="ECO:0000313" key="9">
    <source>
        <dbReference type="Proteomes" id="UP000245609"/>
    </source>
</evidence>
<keyword evidence="6 7" id="KW-0472">Membrane</keyword>
<feature type="transmembrane region" description="Helical" evidence="7">
    <location>
        <begin position="7"/>
        <end position="26"/>
    </location>
</feature>
<comment type="subunit">
    <text evidence="7">Component of the dolichol-phosphate mannose (DPM) synthase complex.</text>
</comment>
<evidence type="ECO:0000313" key="8">
    <source>
        <dbReference type="EMBL" id="PVV00609.1"/>
    </source>
</evidence>